<dbReference type="OrthoDB" id="8454959at2"/>
<evidence type="ECO:0000313" key="5">
    <source>
        <dbReference type="EMBL" id="SSW91646.1"/>
    </source>
</evidence>
<dbReference type="Proteomes" id="UP000256343">
    <property type="component" value="Unassembled WGS sequence"/>
</dbReference>
<feature type="compositionally biased region" description="Pro residues" evidence="1">
    <location>
        <begin position="271"/>
        <end position="283"/>
    </location>
</feature>
<evidence type="ECO:0000259" key="3">
    <source>
        <dbReference type="Pfam" id="PF00652"/>
    </source>
</evidence>
<dbReference type="PROSITE" id="PS50231">
    <property type="entry name" value="RICIN_B_LECTIN"/>
    <property type="match status" value="1"/>
</dbReference>
<keyword evidence="5" id="KW-0430">Lectin</keyword>
<dbReference type="InterPro" id="IPR035992">
    <property type="entry name" value="Ricin_B-like_lectins"/>
</dbReference>
<dbReference type="Proteomes" id="UP000252631">
    <property type="component" value="Unassembled WGS sequence"/>
</dbReference>
<evidence type="ECO:0000256" key="2">
    <source>
        <dbReference type="SAM" id="SignalP"/>
    </source>
</evidence>
<keyword evidence="7" id="KW-1185">Reference proteome</keyword>
<gene>
    <name evidence="4" type="ORF">BJ125_11364</name>
    <name evidence="5" type="ORF">SAMN05892882_11364</name>
</gene>
<dbReference type="GO" id="GO:0030246">
    <property type="term" value="F:carbohydrate binding"/>
    <property type="evidence" value="ECO:0007669"/>
    <property type="project" value="UniProtKB-KW"/>
</dbReference>
<accession>A0A336JTJ2</accession>
<feature type="signal peptide" evidence="2">
    <location>
        <begin position="1"/>
        <end position="20"/>
    </location>
</feature>
<proteinExistence type="predicted"/>
<feature type="compositionally biased region" description="Low complexity" evidence="1">
    <location>
        <begin position="254"/>
        <end position="270"/>
    </location>
</feature>
<reference evidence="5 6" key="1">
    <citation type="submission" date="2017-08" db="EMBL/GenBank/DDBJ databases">
        <authorList>
            <person name="de Groot N.N."/>
        </authorList>
    </citation>
    <scope>NUCLEOTIDE SEQUENCE [LARGE SCALE GENOMIC DNA]</scope>
    <source>
        <strain evidence="5 6">JA575</strain>
    </source>
</reference>
<dbReference type="EMBL" id="UFQQ01000013">
    <property type="protein sequence ID" value="SSW91646.1"/>
    <property type="molecule type" value="Genomic_DNA"/>
</dbReference>
<evidence type="ECO:0000313" key="4">
    <source>
        <dbReference type="EMBL" id="RED31974.1"/>
    </source>
</evidence>
<sequence length="421" mass="45290">MRAVFGLMIAALFVPGAALAQGQPPGDARFCQQYAETVATASEDAIKSNPACLNPGKGVHGDRNNHFAWCMRTPSDEVQGAAVHIRRLGSRCAGLLVTPEEYGGYSIIGNGQMEQPYGQARGWDVSAAFSGRLFMYCAAVSRRDGREVRIGVDQAMPGDGSQWQLVVPVKANKDWQGRLEIDGQDPAGGAGADVSGTIFDDWTIAWLNMGQVDALKNGRQAVLGVGKMDYDFRLDGIAAAILKVQECRSRLGVPPAASAAQPPVSQQMAAAPPPPPPPPPPPANNSGANSQVIFKLRANPDLCVRNIGGRGEDSADIVLSRCGQAQGEIFLFDTKGSPIRPQDRSDQCVFINQLPEPPDYVITMACNMARDRWQYQAQAGQVRGNQNRCWTVENRAIRPGAKIVATPCRANAAEQQFDVEY</sequence>
<reference evidence="4 7" key="2">
    <citation type="submission" date="2018-07" db="EMBL/GenBank/DDBJ databases">
        <title>Genomic Encyclopedia of Archaeal and Bacterial Type Strains, Phase II (KMG-II): from individual species to whole genera.</title>
        <authorList>
            <person name="Goeker M."/>
        </authorList>
    </citation>
    <scope>NUCLEOTIDE SEQUENCE [LARGE SCALE GENOMIC DNA]</scope>
    <source>
        <strain evidence="4 7">JA575</strain>
    </source>
</reference>
<keyword evidence="2" id="KW-0732">Signal</keyword>
<protein>
    <submittedName>
        <fullName evidence="5">Ricin-type beta-trefoil lectin protein</fullName>
    </submittedName>
</protein>
<dbReference type="Gene3D" id="2.80.10.50">
    <property type="match status" value="1"/>
</dbReference>
<evidence type="ECO:0000313" key="6">
    <source>
        <dbReference type="Proteomes" id="UP000252631"/>
    </source>
</evidence>
<dbReference type="AlphaFoldDB" id="A0A336JTJ2"/>
<feature type="region of interest" description="Disordered" evidence="1">
    <location>
        <begin position="254"/>
        <end position="288"/>
    </location>
</feature>
<feature type="domain" description="Ricin B lectin" evidence="3">
    <location>
        <begin position="297"/>
        <end position="417"/>
    </location>
</feature>
<dbReference type="Pfam" id="PF00652">
    <property type="entry name" value="Ricin_B_lectin"/>
    <property type="match status" value="1"/>
</dbReference>
<evidence type="ECO:0000313" key="7">
    <source>
        <dbReference type="Proteomes" id="UP000256343"/>
    </source>
</evidence>
<dbReference type="EMBL" id="QRDT01000013">
    <property type="protein sequence ID" value="RED31974.1"/>
    <property type="molecule type" value="Genomic_DNA"/>
</dbReference>
<dbReference type="RefSeq" id="WP_114358669.1">
    <property type="nucleotide sequence ID" value="NZ_QRDT01000013.1"/>
</dbReference>
<dbReference type="InterPro" id="IPR000772">
    <property type="entry name" value="Ricin_B_lectin"/>
</dbReference>
<evidence type="ECO:0000256" key="1">
    <source>
        <dbReference type="SAM" id="MobiDB-lite"/>
    </source>
</evidence>
<dbReference type="SUPFAM" id="SSF50370">
    <property type="entry name" value="Ricin B-like lectins"/>
    <property type="match status" value="1"/>
</dbReference>
<organism evidence="5 6">
    <name type="scientific">Rhodopseudomonas pentothenatexigens</name>
    <dbReference type="NCBI Taxonomy" id="999699"/>
    <lineage>
        <taxon>Bacteria</taxon>
        <taxon>Pseudomonadati</taxon>
        <taxon>Pseudomonadota</taxon>
        <taxon>Alphaproteobacteria</taxon>
        <taxon>Hyphomicrobiales</taxon>
        <taxon>Nitrobacteraceae</taxon>
        <taxon>Rhodopseudomonas</taxon>
    </lineage>
</organism>
<name>A0A336JTJ2_9BRAD</name>
<feature type="chain" id="PRO_5016413503" evidence="2">
    <location>
        <begin position="21"/>
        <end position="421"/>
    </location>
</feature>